<protein>
    <submittedName>
        <fullName evidence="1">Uncharacterized protein</fullName>
    </submittedName>
</protein>
<reference evidence="2" key="1">
    <citation type="submission" date="2008-01" db="EMBL/GenBank/DDBJ databases">
        <title>Complete sequence of Thermoanaerobacter pseudethanolicus 39E.</title>
        <authorList>
            <person name="Copeland A."/>
            <person name="Lucas S."/>
            <person name="Lapidus A."/>
            <person name="Barry K."/>
            <person name="Glavina del Rio T."/>
            <person name="Dalin E."/>
            <person name="Tice H."/>
            <person name="Pitluck S."/>
            <person name="Bruce D."/>
            <person name="Goodwin L."/>
            <person name="Saunders E."/>
            <person name="Brettin T."/>
            <person name="Detter J.C."/>
            <person name="Han C."/>
            <person name="Schmutz J."/>
            <person name="Larimer F."/>
            <person name="Land M."/>
            <person name="Hauser L."/>
            <person name="Kyrpides N."/>
            <person name="Lykidis A."/>
            <person name="Hemme C."/>
            <person name="Fields M.W."/>
            <person name="He Z."/>
            <person name="Zhou J."/>
            <person name="Richardson P."/>
        </authorList>
    </citation>
    <scope>NUCLEOTIDE SEQUENCE [LARGE SCALE GENOMIC DNA]</scope>
    <source>
        <strain evidence="2">ATCC 33223 / DSM 2355 / 39E</strain>
    </source>
</reference>
<dbReference type="Pfam" id="PF20457">
    <property type="entry name" value="DUF6710"/>
    <property type="match status" value="1"/>
</dbReference>
<dbReference type="InterPro" id="IPR046556">
    <property type="entry name" value="DUF6710"/>
</dbReference>
<dbReference type="EMBL" id="CP000924">
    <property type="protein sequence ID" value="ABY93721.1"/>
    <property type="molecule type" value="Genomic_DNA"/>
</dbReference>
<dbReference type="STRING" id="340099.Teth39_0048"/>
<evidence type="ECO:0000313" key="1">
    <source>
        <dbReference type="EMBL" id="ABY93721.1"/>
    </source>
</evidence>
<dbReference type="eggNOG" id="ENOG5033QHG">
    <property type="taxonomic scope" value="Bacteria"/>
</dbReference>
<evidence type="ECO:0000313" key="2">
    <source>
        <dbReference type="Proteomes" id="UP000002156"/>
    </source>
</evidence>
<name>B0KAV0_THEP3</name>
<dbReference type="RefSeq" id="WP_012268830.1">
    <property type="nucleotide sequence ID" value="NC_010321.1"/>
</dbReference>
<dbReference type="Proteomes" id="UP000002156">
    <property type="component" value="Chromosome"/>
</dbReference>
<accession>B0KAV0</accession>
<keyword evidence="2" id="KW-1185">Reference proteome</keyword>
<dbReference type="KEGG" id="tpd:Teth39_0048"/>
<dbReference type="HOGENOM" id="CLU_1275744_0_0_9"/>
<proteinExistence type="predicted"/>
<organism evidence="1 2">
    <name type="scientific">Thermoanaerobacter pseudethanolicus (strain ATCC 33223 / 39E)</name>
    <name type="common">Clostridium thermohydrosulfuricum</name>
    <dbReference type="NCBI Taxonomy" id="340099"/>
    <lineage>
        <taxon>Bacteria</taxon>
        <taxon>Bacillati</taxon>
        <taxon>Bacillota</taxon>
        <taxon>Clostridia</taxon>
        <taxon>Thermoanaerobacterales</taxon>
        <taxon>Thermoanaerobacteraceae</taxon>
        <taxon>Thermoanaerobacter</taxon>
    </lineage>
</organism>
<dbReference type="AlphaFoldDB" id="B0KAV0"/>
<gene>
    <name evidence="1" type="ordered locus">Teth39_0048</name>
</gene>
<sequence length="214" mass="25682">MDQAYEFKYALEFTHQVLKNEKTKEDKILILDFMLDVIREDLKYDFLTAIFYREEYFEKGVRIPLPFPYSYYDETGTKRSIYENVVGIKKVYLAEECILVFPWHRGRIRESIKNIGKNEFQYDEFNHKAFYFSPVNICFVYNGMHSTAAGIGFKKGYIKANNYDVTKLFPHVHTDGLYWYNSHNNQKLEELFDFRIGVIYEISKIKHYIEKDIT</sequence>